<evidence type="ECO:0000313" key="2">
    <source>
        <dbReference type="Proteomes" id="UP001055429"/>
    </source>
</evidence>
<accession>A0ABY4SNF4</accession>
<dbReference type="RefSeq" id="WP_249749696.1">
    <property type="nucleotide sequence ID" value="NZ_CP097298.1"/>
</dbReference>
<sequence>MFIAIARPAVEPQGPDAVAVPGSPAIAELSPRALHARLLENAALRRMRGVERRRERRFDDADYWLHAAPAAVRKACALREARSFAPLP</sequence>
<protein>
    <submittedName>
        <fullName evidence="1">Uncharacterized protein</fullName>
    </submittedName>
</protein>
<reference evidence="1" key="1">
    <citation type="submission" date="2022-05" db="EMBL/GenBank/DDBJ databases">
        <title>Brevundimonas albigilva TT17 genome sequence.</title>
        <authorList>
            <person name="Lee K."/>
            <person name="Son H."/>
        </authorList>
    </citation>
    <scope>NUCLEOTIDE SEQUENCE</scope>
    <source>
        <strain evidence="1">TT17</strain>
    </source>
</reference>
<dbReference type="Proteomes" id="UP001055429">
    <property type="component" value="Chromosome"/>
</dbReference>
<evidence type="ECO:0000313" key="1">
    <source>
        <dbReference type="EMBL" id="URI14589.1"/>
    </source>
</evidence>
<proteinExistence type="predicted"/>
<keyword evidence="2" id="KW-1185">Reference proteome</keyword>
<gene>
    <name evidence="1" type="ORF">M8231_12295</name>
</gene>
<dbReference type="EMBL" id="CP097649">
    <property type="protein sequence ID" value="URI14589.1"/>
    <property type="molecule type" value="Genomic_DNA"/>
</dbReference>
<organism evidence="1 2">
    <name type="scientific">Brevundimonas albigilva</name>
    <dbReference type="NCBI Taxonomy" id="1312364"/>
    <lineage>
        <taxon>Bacteria</taxon>
        <taxon>Pseudomonadati</taxon>
        <taxon>Pseudomonadota</taxon>
        <taxon>Alphaproteobacteria</taxon>
        <taxon>Caulobacterales</taxon>
        <taxon>Caulobacteraceae</taxon>
        <taxon>Brevundimonas</taxon>
    </lineage>
</organism>
<name>A0ABY4SNF4_9CAUL</name>